<dbReference type="OrthoDB" id="2287121at2759"/>
<protein>
    <submittedName>
        <fullName evidence="1">Uncharacterized protein</fullName>
    </submittedName>
</protein>
<evidence type="ECO:0000313" key="1">
    <source>
        <dbReference type="EMBL" id="GAN10213.1"/>
    </source>
</evidence>
<organism evidence="1">
    <name type="scientific">Mucor ambiguus</name>
    <dbReference type="NCBI Taxonomy" id="91626"/>
    <lineage>
        <taxon>Eukaryota</taxon>
        <taxon>Fungi</taxon>
        <taxon>Fungi incertae sedis</taxon>
        <taxon>Mucoromycota</taxon>
        <taxon>Mucoromycotina</taxon>
        <taxon>Mucoromycetes</taxon>
        <taxon>Mucorales</taxon>
        <taxon>Mucorineae</taxon>
        <taxon>Mucoraceae</taxon>
        <taxon>Mucor</taxon>
    </lineage>
</organism>
<sequence>MKLSQTCGMRIITNTWLNKSALAKLHTKTEKGNNFFELSNIVDGCIELLAVGGLVIISGKSVEPFLGSSVKPLNRAKVIDGDVITEKVLISKQHQVVGSERLLRHYYKRDSLKPWSFHMKSTYDVGFFPHKPFAYNHLLVLMLNTITKSSMLNRELKVPNFFGSSFLELYNAMAITGKWKMVINIAKDIETGAISFNDIKKNAVKNKSW</sequence>
<reference evidence="1" key="1">
    <citation type="submission" date="2014-09" db="EMBL/GenBank/DDBJ databases">
        <title>Draft genome sequence of an oleaginous Mucoromycotina fungus Mucor ambiguus NBRC6742.</title>
        <authorList>
            <person name="Takeda I."/>
            <person name="Yamane N."/>
            <person name="Morita T."/>
            <person name="Tamano K."/>
            <person name="Machida M."/>
            <person name="Baker S."/>
            <person name="Koike H."/>
        </authorList>
    </citation>
    <scope>NUCLEOTIDE SEQUENCE</scope>
    <source>
        <strain evidence="1">NBRC 6742</strain>
    </source>
</reference>
<dbReference type="AlphaFoldDB" id="A0A0C9N6K8"/>
<accession>A0A0C9N6K8</accession>
<evidence type="ECO:0000313" key="2">
    <source>
        <dbReference type="Proteomes" id="UP000053815"/>
    </source>
</evidence>
<keyword evidence="2" id="KW-1185">Reference proteome</keyword>
<dbReference type="EMBL" id="DF836619">
    <property type="protein sequence ID" value="GAN10213.1"/>
    <property type="molecule type" value="Genomic_DNA"/>
</dbReference>
<name>A0A0C9N6K8_9FUNG</name>
<gene>
    <name evidence="1" type="ORF">MAM1_0330c09751</name>
</gene>
<proteinExistence type="predicted"/>
<dbReference type="Proteomes" id="UP000053815">
    <property type="component" value="Unassembled WGS sequence"/>
</dbReference>